<gene>
    <name evidence="1" type="ORF">F7P68_0010780</name>
</gene>
<reference evidence="1 2" key="2">
    <citation type="submission" date="2022-12" db="EMBL/GenBank/DDBJ databases">
        <title>Genome analysis and biological profiling of marine Salinicoccus roseus MOSEL-ME25.</title>
        <authorList>
            <person name="Mirza F.T."/>
            <person name="Xie Y."/>
            <person name="Shinwari Z.K."/>
        </authorList>
    </citation>
    <scope>NUCLEOTIDE SEQUENCE [LARGE SCALE GENOMIC DNA]</scope>
    <source>
        <strain evidence="1 2">MOSEL-ME25</strain>
    </source>
</reference>
<keyword evidence="2" id="KW-1185">Reference proteome</keyword>
<sequence length="51" mass="5786">MSFAMMFLVMLAFLFAIFAFALILHHFLSKALPGKDAIVIDTPEEALERQE</sequence>
<dbReference type="RefSeq" id="WP_170156391.1">
    <property type="nucleotide sequence ID" value="NZ_BMCA01000003.1"/>
</dbReference>
<dbReference type="EMBL" id="JABEVU030000001">
    <property type="protein sequence ID" value="MDB0581013.1"/>
    <property type="molecule type" value="Genomic_DNA"/>
</dbReference>
<protein>
    <submittedName>
        <fullName evidence="1">Uncharacterized protein</fullName>
    </submittedName>
</protein>
<name>A0ABT4YKF6_9STAP</name>
<proteinExistence type="predicted"/>
<evidence type="ECO:0000313" key="2">
    <source>
        <dbReference type="Proteomes" id="UP000527860"/>
    </source>
</evidence>
<comment type="caution">
    <text evidence="1">The sequence shown here is derived from an EMBL/GenBank/DDBJ whole genome shotgun (WGS) entry which is preliminary data.</text>
</comment>
<accession>A0ABT4YKF6</accession>
<reference evidence="2" key="1">
    <citation type="submission" date="2020-04" db="EMBL/GenBank/DDBJ databases">
        <title>Genome analysis and biological profiling of marine Cellulosimicrobium funkei MOSEL-ME6.</title>
        <authorList>
            <person name="Tanveer F."/>
            <person name="Xie Y."/>
            <person name="Shinwari Z.K."/>
        </authorList>
    </citation>
    <scope>NUCLEOTIDE SEQUENCE [LARGE SCALE GENOMIC DNA]</scope>
    <source>
        <strain evidence="2">MOSEL-ME25</strain>
    </source>
</reference>
<organism evidence="1 2">
    <name type="scientific">Salinicoccus roseus</name>
    <dbReference type="NCBI Taxonomy" id="45670"/>
    <lineage>
        <taxon>Bacteria</taxon>
        <taxon>Bacillati</taxon>
        <taxon>Bacillota</taxon>
        <taxon>Bacilli</taxon>
        <taxon>Bacillales</taxon>
        <taxon>Staphylococcaceae</taxon>
        <taxon>Salinicoccus</taxon>
    </lineage>
</organism>
<dbReference type="Proteomes" id="UP000527860">
    <property type="component" value="Unassembled WGS sequence"/>
</dbReference>
<evidence type="ECO:0000313" key="1">
    <source>
        <dbReference type="EMBL" id="MDB0581013.1"/>
    </source>
</evidence>
<dbReference type="GeneID" id="77846526"/>